<keyword evidence="2" id="KW-1185">Reference proteome</keyword>
<accession>A0A1H2HLT1</accession>
<protein>
    <submittedName>
        <fullName evidence="1">Uncharacterized protein</fullName>
    </submittedName>
</protein>
<sequence>MRIPSSWWLNSTSYSGVDGIPQQPCLFNQETLPHFQLELMPPNLKLVTMFASQVVFEVYVKLHPIYLNRLILFYSITTYFKERSQYVSKSAEVLVCPIVENTEELHTKCDVQALSYEPLD</sequence>
<dbReference type="EMBL" id="FNLN01000055">
    <property type="protein sequence ID" value="SDU32736.1"/>
    <property type="molecule type" value="Genomic_DNA"/>
</dbReference>
<evidence type="ECO:0000313" key="2">
    <source>
        <dbReference type="Proteomes" id="UP000182882"/>
    </source>
</evidence>
<name>A0A1H2HLT1_9PROT</name>
<organism evidence="1 2">
    <name type="scientific">Nitrosomonas ureae</name>
    <dbReference type="NCBI Taxonomy" id="44577"/>
    <lineage>
        <taxon>Bacteria</taxon>
        <taxon>Pseudomonadati</taxon>
        <taxon>Pseudomonadota</taxon>
        <taxon>Betaproteobacteria</taxon>
        <taxon>Nitrosomonadales</taxon>
        <taxon>Nitrosomonadaceae</taxon>
        <taxon>Nitrosomonas</taxon>
    </lineage>
</organism>
<reference evidence="2" key="1">
    <citation type="submission" date="2016-10" db="EMBL/GenBank/DDBJ databases">
        <authorList>
            <person name="Varghese N."/>
            <person name="Submissions S."/>
        </authorList>
    </citation>
    <scope>NUCLEOTIDE SEQUENCE [LARGE SCALE GENOMIC DNA]</scope>
    <source>
        <strain evidence="2">Nm10</strain>
    </source>
</reference>
<gene>
    <name evidence="1" type="ORF">SAMN05216406_1555</name>
</gene>
<dbReference type="Proteomes" id="UP000182882">
    <property type="component" value="Unassembled WGS sequence"/>
</dbReference>
<proteinExistence type="predicted"/>
<dbReference type="AlphaFoldDB" id="A0A1H2HLT1"/>
<evidence type="ECO:0000313" key="1">
    <source>
        <dbReference type="EMBL" id="SDU32736.1"/>
    </source>
</evidence>